<keyword evidence="1" id="KW-0573">Peptidoglycan synthesis</keyword>
<comment type="caution">
    <text evidence="4">The sequence shown here is derived from an EMBL/GenBank/DDBJ whole genome shotgun (WGS) entry which is preliminary data.</text>
</comment>
<dbReference type="Pfam" id="PF26298">
    <property type="entry name" value="MurL_epimerase_C"/>
    <property type="match status" value="1"/>
</dbReference>
<keyword evidence="1" id="KW-0133">Cell shape</keyword>
<reference evidence="4 5" key="1">
    <citation type="journal article" date="2016" name="Nat. Commun.">
        <title>Thousands of microbial genomes shed light on interconnected biogeochemical processes in an aquifer system.</title>
        <authorList>
            <person name="Anantharaman K."/>
            <person name="Brown C.T."/>
            <person name="Hug L.A."/>
            <person name="Sharon I."/>
            <person name="Castelle C.J."/>
            <person name="Probst A.J."/>
            <person name="Thomas B.C."/>
            <person name="Singh A."/>
            <person name="Wilkins M.J."/>
            <person name="Karaoz U."/>
            <person name="Brodie E.L."/>
            <person name="Williams K.H."/>
            <person name="Hubbard S.S."/>
            <person name="Banfield J.F."/>
        </authorList>
    </citation>
    <scope>NUCLEOTIDE SEQUENCE [LARGE SCALE GENOMIC DNA]</scope>
</reference>
<dbReference type="InterPro" id="IPR043689">
    <property type="entry name" value="MurL"/>
</dbReference>
<evidence type="ECO:0000259" key="3">
    <source>
        <dbReference type="Pfam" id="PF26299"/>
    </source>
</evidence>
<keyword evidence="1" id="KW-0132">Cell division</keyword>
<comment type="catalytic activity">
    <reaction evidence="1">
        <text>UDP-N-acetyl-alpha-D-muramoyl-L-alanyl-L-glutamate + ATP + H2O = UDP-N-acetyl-alpha-D-muramoyl-L-alanyl-D-glutamate + AMP + diphosphate + H(+)</text>
        <dbReference type="Rhea" id="RHEA:58812"/>
        <dbReference type="ChEBI" id="CHEBI:15377"/>
        <dbReference type="ChEBI" id="CHEBI:15378"/>
        <dbReference type="ChEBI" id="CHEBI:30616"/>
        <dbReference type="ChEBI" id="CHEBI:33019"/>
        <dbReference type="ChEBI" id="CHEBI:83900"/>
        <dbReference type="ChEBI" id="CHEBI:142725"/>
        <dbReference type="ChEBI" id="CHEBI:456215"/>
        <dbReference type="EC" id="5.1.1.23"/>
    </reaction>
</comment>
<evidence type="ECO:0000256" key="1">
    <source>
        <dbReference type="HAMAP-Rule" id="MF_02209"/>
    </source>
</evidence>
<dbReference type="EC" id="5.1.1.23" evidence="1"/>
<evidence type="ECO:0000313" key="4">
    <source>
        <dbReference type="EMBL" id="OGK50629.1"/>
    </source>
</evidence>
<comment type="function">
    <text evidence="1">Cell wall formation. Catalyzes epimerization of the terminal L-glutamate in UDP-N-acetyl-alpha-D-muramoyl-L-alanyl-L-glutamate.</text>
</comment>
<evidence type="ECO:0000259" key="2">
    <source>
        <dbReference type="Pfam" id="PF26298"/>
    </source>
</evidence>
<name>A0A1F7J4U5_9BACT</name>
<protein>
    <recommendedName>
        <fullName evidence="1">UDP-N-acetyl-alpha-D-muramoyl-L-alanyl-L-glutamate epimerase</fullName>
        <ecNumber evidence="1">5.1.1.23</ecNumber>
    </recommendedName>
    <alternativeName>
        <fullName evidence="1">UDP-MurNAc-L-Ala-L-Glu epimerase</fullName>
    </alternativeName>
</protein>
<keyword evidence="1" id="KW-0131">Cell cycle</keyword>
<dbReference type="AlphaFoldDB" id="A0A1F7J4U5"/>
<dbReference type="Proteomes" id="UP000178558">
    <property type="component" value="Unassembled WGS sequence"/>
</dbReference>
<dbReference type="GO" id="GO:0071555">
    <property type="term" value="P:cell wall organization"/>
    <property type="evidence" value="ECO:0007669"/>
    <property type="project" value="UniProtKB-KW"/>
</dbReference>
<dbReference type="HAMAP" id="MF_02209">
    <property type="entry name" value="MurL"/>
    <property type="match status" value="1"/>
</dbReference>
<dbReference type="GO" id="GO:0005737">
    <property type="term" value="C:cytoplasm"/>
    <property type="evidence" value="ECO:0007669"/>
    <property type="project" value="UniProtKB-UniRule"/>
</dbReference>
<dbReference type="GO" id="GO:0009252">
    <property type="term" value="P:peptidoglycan biosynthetic process"/>
    <property type="evidence" value="ECO:0007669"/>
    <property type="project" value="UniProtKB-UniRule"/>
</dbReference>
<dbReference type="GO" id="GO:0016855">
    <property type="term" value="F:racemase and epimerase activity, acting on amino acids and derivatives"/>
    <property type="evidence" value="ECO:0007669"/>
    <property type="project" value="UniProtKB-UniRule"/>
</dbReference>
<feature type="domain" description="MurL N-terminal" evidence="3">
    <location>
        <begin position="11"/>
        <end position="291"/>
    </location>
</feature>
<dbReference type="UniPathway" id="UPA00219"/>
<dbReference type="GO" id="GO:0051301">
    <property type="term" value="P:cell division"/>
    <property type="evidence" value="ECO:0007669"/>
    <property type="project" value="UniProtKB-KW"/>
</dbReference>
<dbReference type="InterPro" id="IPR058740">
    <property type="entry name" value="MurL_N"/>
</dbReference>
<accession>A0A1F7J4U5</accession>
<dbReference type="GO" id="GO:0008360">
    <property type="term" value="P:regulation of cell shape"/>
    <property type="evidence" value="ECO:0007669"/>
    <property type="project" value="UniProtKB-KW"/>
</dbReference>
<keyword evidence="1" id="KW-0413">Isomerase</keyword>
<dbReference type="Pfam" id="PF26299">
    <property type="entry name" value="MurL_N"/>
    <property type="match status" value="1"/>
</dbReference>
<comment type="similarity">
    <text evidence="1">Belongs to the MurL family.</text>
</comment>
<proteinExistence type="inferred from homology"/>
<organism evidence="4 5">
    <name type="scientific">Candidatus Roizmanbacteria bacterium RIFCSPLOWO2_01_FULL_40_42</name>
    <dbReference type="NCBI Taxonomy" id="1802066"/>
    <lineage>
        <taxon>Bacteria</taxon>
        <taxon>Candidatus Roizmaniibacteriota</taxon>
    </lineage>
</organism>
<dbReference type="InterPro" id="IPR058741">
    <property type="entry name" value="MurL_C"/>
</dbReference>
<comment type="pathway">
    <text evidence="1">Cell wall biogenesis; peptidoglycan biosynthesis.</text>
</comment>
<evidence type="ECO:0000313" key="5">
    <source>
        <dbReference type="Proteomes" id="UP000178558"/>
    </source>
</evidence>
<sequence length="458" mass="52336">MTSKTTDQLRRAHPRFIYQAYSAVKKDHRLEVSYKYKTEPDFSFTHVITLPSREQFDDQQVQNLIFHIGLVIGISYWKATCSPAFHIEAGNLESRQIDWLKDLLLNGLGEFFYLNAIDFTIPGFLTITSNSEKALFPVEKWKTTKKDLILVGGGKESVVTLEVLKELSHEKNTFHVGSDPAVEKTTKNAGFTDNLKASSTIDPLLLKLNNNGYLNGHTPFSAFLAFMGICTAALNGFTNVIVSNERSANEESAIFKGVSINHQYSKSYKFEKKFREYISTFITADVNYFSFLRPLYELQIGKMLKNYPQQYLSFRSCNVGMNEDLWCKNCAKCAFAYLTLFPFISYDKLMTIFNEDLFAKKELTGYFYKLTGLAKSKPFECVGTKKESILAVLLSNQAYEKQNLTKPILFEELTAKVEAQNQTPLEDLKHEVLNGWDKQNFLPLEFAEILKKEVTNNL</sequence>
<dbReference type="EMBL" id="MGAQ01000015">
    <property type="protein sequence ID" value="OGK50629.1"/>
    <property type="molecule type" value="Genomic_DNA"/>
</dbReference>
<gene>
    <name evidence="1" type="primary">murL</name>
    <name evidence="4" type="ORF">A3B50_02505</name>
</gene>
<keyword evidence="1" id="KW-0961">Cell wall biogenesis/degradation</keyword>
<feature type="domain" description="MurL C-terminal" evidence="2">
    <location>
        <begin position="314"/>
        <end position="422"/>
    </location>
</feature>